<keyword evidence="3" id="KW-1185">Reference proteome</keyword>
<feature type="compositionally biased region" description="Polar residues" evidence="1">
    <location>
        <begin position="1"/>
        <end position="11"/>
    </location>
</feature>
<evidence type="ECO:0000313" key="3">
    <source>
        <dbReference type="Proteomes" id="UP000076871"/>
    </source>
</evidence>
<name>A0A165G1L7_9APHY</name>
<feature type="region of interest" description="Disordered" evidence="1">
    <location>
        <begin position="1"/>
        <end position="39"/>
    </location>
</feature>
<dbReference type="GeneID" id="63819804"/>
<dbReference type="Proteomes" id="UP000076871">
    <property type="component" value="Unassembled WGS sequence"/>
</dbReference>
<evidence type="ECO:0000313" key="2">
    <source>
        <dbReference type="EMBL" id="KZT09707.1"/>
    </source>
</evidence>
<sequence length="207" mass="23489">MSQHRNITQNSPSPPLGTELETLAQEGQPQKDRSEPATASPSLVQLYTTVLENQFKLRRYQLVVDAMTMELEAKQDISKILVSLNALMGESVAARQHDTAILAKLNNQSDELLKRVQETPAQHRKRVPLLRACKAQKLKMVYMFDKVTRADALREQRINALKEDDAACSQHTKDLHRLRLLIQEAVSLGKLNALEEELRELDQAFHS</sequence>
<reference evidence="2 3" key="1">
    <citation type="journal article" date="2016" name="Mol. Biol. Evol.">
        <title>Comparative Genomics of Early-Diverging Mushroom-Forming Fungi Provides Insights into the Origins of Lignocellulose Decay Capabilities.</title>
        <authorList>
            <person name="Nagy L.G."/>
            <person name="Riley R."/>
            <person name="Tritt A."/>
            <person name="Adam C."/>
            <person name="Daum C."/>
            <person name="Floudas D."/>
            <person name="Sun H."/>
            <person name="Yadav J.S."/>
            <person name="Pangilinan J."/>
            <person name="Larsson K.H."/>
            <person name="Matsuura K."/>
            <person name="Barry K."/>
            <person name="Labutti K."/>
            <person name="Kuo R."/>
            <person name="Ohm R.A."/>
            <person name="Bhattacharya S.S."/>
            <person name="Shirouzu T."/>
            <person name="Yoshinaga Y."/>
            <person name="Martin F.M."/>
            <person name="Grigoriev I.V."/>
            <person name="Hibbett D.S."/>
        </authorList>
    </citation>
    <scope>NUCLEOTIDE SEQUENCE [LARGE SCALE GENOMIC DNA]</scope>
    <source>
        <strain evidence="2 3">93-53</strain>
    </source>
</reference>
<proteinExistence type="predicted"/>
<dbReference type="EMBL" id="KV427611">
    <property type="protein sequence ID" value="KZT09707.1"/>
    <property type="molecule type" value="Genomic_DNA"/>
</dbReference>
<gene>
    <name evidence="2" type="ORF">LAESUDRAFT_517209</name>
</gene>
<dbReference type="InParanoid" id="A0A165G1L7"/>
<organism evidence="2 3">
    <name type="scientific">Laetiporus sulphureus 93-53</name>
    <dbReference type="NCBI Taxonomy" id="1314785"/>
    <lineage>
        <taxon>Eukaryota</taxon>
        <taxon>Fungi</taxon>
        <taxon>Dikarya</taxon>
        <taxon>Basidiomycota</taxon>
        <taxon>Agaricomycotina</taxon>
        <taxon>Agaricomycetes</taxon>
        <taxon>Polyporales</taxon>
        <taxon>Laetiporus</taxon>
    </lineage>
</organism>
<protein>
    <submittedName>
        <fullName evidence="2">Uncharacterized protein</fullName>
    </submittedName>
</protein>
<dbReference type="RefSeq" id="XP_040767447.1">
    <property type="nucleotide sequence ID" value="XM_040902773.1"/>
</dbReference>
<accession>A0A165G1L7</accession>
<dbReference type="AlphaFoldDB" id="A0A165G1L7"/>
<evidence type="ECO:0000256" key="1">
    <source>
        <dbReference type="SAM" id="MobiDB-lite"/>
    </source>
</evidence>